<dbReference type="AlphaFoldDB" id="A0A8S1JAU7"/>
<dbReference type="EMBL" id="CAJHUC010002179">
    <property type="protein sequence ID" value="CAD7703354.1"/>
    <property type="molecule type" value="Genomic_DNA"/>
</dbReference>
<dbReference type="SUPFAM" id="SSF56112">
    <property type="entry name" value="Protein kinase-like (PK-like)"/>
    <property type="match status" value="1"/>
</dbReference>
<evidence type="ECO:0000313" key="2">
    <source>
        <dbReference type="EMBL" id="CAD7703354.1"/>
    </source>
</evidence>
<evidence type="ECO:0000313" key="3">
    <source>
        <dbReference type="Proteomes" id="UP000708148"/>
    </source>
</evidence>
<dbReference type="PROSITE" id="PS50011">
    <property type="entry name" value="PROTEIN_KINASE_DOM"/>
    <property type="match status" value="1"/>
</dbReference>
<name>A0A8S1JAU7_9CHLO</name>
<sequence>MAQEGSASALGDRDAWPAILGPQVPFGELKVQRRLRRGSFGVVYRARLDGRAVVLKVLLAEGQVPLELFVQEASILKTIEHR</sequence>
<evidence type="ECO:0000259" key="1">
    <source>
        <dbReference type="PROSITE" id="PS50011"/>
    </source>
</evidence>
<feature type="non-terminal residue" evidence="2">
    <location>
        <position position="82"/>
    </location>
</feature>
<proteinExistence type="predicted"/>
<reference evidence="2" key="1">
    <citation type="submission" date="2020-12" db="EMBL/GenBank/DDBJ databases">
        <authorList>
            <person name="Iha C."/>
        </authorList>
    </citation>
    <scope>NUCLEOTIDE SEQUENCE</scope>
</reference>
<dbReference type="OrthoDB" id="4062651at2759"/>
<dbReference type="InterPro" id="IPR011009">
    <property type="entry name" value="Kinase-like_dom_sf"/>
</dbReference>
<accession>A0A8S1JAU7</accession>
<dbReference type="GO" id="GO:0004672">
    <property type="term" value="F:protein kinase activity"/>
    <property type="evidence" value="ECO:0007669"/>
    <property type="project" value="InterPro"/>
</dbReference>
<keyword evidence="3" id="KW-1185">Reference proteome</keyword>
<dbReference type="Proteomes" id="UP000708148">
    <property type="component" value="Unassembled WGS sequence"/>
</dbReference>
<dbReference type="InterPro" id="IPR000719">
    <property type="entry name" value="Prot_kinase_dom"/>
</dbReference>
<protein>
    <recommendedName>
        <fullName evidence="1">Protein kinase domain-containing protein</fullName>
    </recommendedName>
</protein>
<organism evidence="2 3">
    <name type="scientific">Ostreobium quekettii</name>
    <dbReference type="NCBI Taxonomy" id="121088"/>
    <lineage>
        <taxon>Eukaryota</taxon>
        <taxon>Viridiplantae</taxon>
        <taxon>Chlorophyta</taxon>
        <taxon>core chlorophytes</taxon>
        <taxon>Ulvophyceae</taxon>
        <taxon>TCBD clade</taxon>
        <taxon>Bryopsidales</taxon>
        <taxon>Ostreobineae</taxon>
        <taxon>Ostreobiaceae</taxon>
        <taxon>Ostreobium</taxon>
    </lineage>
</organism>
<gene>
    <name evidence="2" type="ORF">OSTQU699_LOCUS8711</name>
</gene>
<dbReference type="Gene3D" id="3.30.200.20">
    <property type="entry name" value="Phosphorylase Kinase, domain 1"/>
    <property type="match status" value="1"/>
</dbReference>
<comment type="caution">
    <text evidence="2">The sequence shown here is derived from an EMBL/GenBank/DDBJ whole genome shotgun (WGS) entry which is preliminary data.</text>
</comment>
<feature type="domain" description="Protein kinase" evidence="1">
    <location>
        <begin position="29"/>
        <end position="82"/>
    </location>
</feature>
<dbReference type="GO" id="GO:0005524">
    <property type="term" value="F:ATP binding"/>
    <property type="evidence" value="ECO:0007669"/>
    <property type="project" value="InterPro"/>
</dbReference>